<dbReference type="PANTHER" id="PTHR19300:SF34">
    <property type="entry name" value="BETA-1,4-GALACTOSYLTRANSFERASE"/>
    <property type="match status" value="1"/>
</dbReference>
<evidence type="ECO:0000256" key="11">
    <source>
        <dbReference type="ARBA" id="ARBA00023180"/>
    </source>
</evidence>
<evidence type="ECO:0000259" key="16">
    <source>
        <dbReference type="Pfam" id="PF13733"/>
    </source>
</evidence>
<dbReference type="Gene3D" id="3.90.550.10">
    <property type="entry name" value="Spore Coat Polysaccharide Biosynthesis Protein SpsA, Chain A"/>
    <property type="match status" value="1"/>
</dbReference>
<dbReference type="InterPro" id="IPR003859">
    <property type="entry name" value="Galactosyl_T"/>
</dbReference>
<evidence type="ECO:0000256" key="12">
    <source>
        <dbReference type="ARBA" id="ARBA00023211"/>
    </source>
</evidence>
<reference evidence="17" key="1">
    <citation type="submission" date="2025-08" db="UniProtKB">
        <authorList>
            <consortium name="Ensembl"/>
        </authorList>
    </citation>
    <scope>IDENTIFICATION</scope>
</reference>
<dbReference type="GO" id="GO:0016757">
    <property type="term" value="F:glycosyltransferase activity"/>
    <property type="evidence" value="ECO:0007669"/>
    <property type="project" value="UniProtKB-KW"/>
</dbReference>
<feature type="compositionally biased region" description="Basic residues" evidence="14">
    <location>
        <begin position="35"/>
        <end position="51"/>
    </location>
</feature>
<evidence type="ECO:0000256" key="13">
    <source>
        <dbReference type="RuleBase" id="RU368121"/>
    </source>
</evidence>
<comment type="function">
    <text evidence="13">Responsible for the synthesis of complex-type N-linked oligosaccharides in many glycoproteins as well as the carbohydrate moieties of glycolipids.</text>
</comment>
<dbReference type="GO" id="GO:0000139">
    <property type="term" value="C:Golgi membrane"/>
    <property type="evidence" value="ECO:0007669"/>
    <property type="project" value="UniProtKB-SubCell"/>
</dbReference>
<comment type="pathway">
    <text evidence="3 13">Protein modification; protein glycosylation.</text>
</comment>
<keyword evidence="5 13" id="KW-0328">Glycosyltransferase</keyword>
<dbReference type="InterPro" id="IPR027995">
    <property type="entry name" value="Galactosyl_T_N"/>
</dbReference>
<dbReference type="InterPro" id="IPR027791">
    <property type="entry name" value="Galactosyl_T_C"/>
</dbReference>
<evidence type="ECO:0000259" key="15">
    <source>
        <dbReference type="Pfam" id="PF02709"/>
    </source>
</evidence>
<dbReference type="SUPFAM" id="SSF53448">
    <property type="entry name" value="Nucleotide-diphospho-sugar transferases"/>
    <property type="match status" value="1"/>
</dbReference>
<dbReference type="GO" id="GO:0005975">
    <property type="term" value="P:carbohydrate metabolic process"/>
    <property type="evidence" value="ECO:0007669"/>
    <property type="project" value="InterPro"/>
</dbReference>
<sequence length="305" mass="34435">MSNAWGRDMEAIDSPSAVRQRARVGPAAGGGTHLSRTRAGRCRREKTRKRVERTTTPRRLWVCRPTTPRCPCGCFPRLLWSGKRGLQLPAVLTATSLAPPTAPRGLHASPVRFPGALAREQVNSTAFNRGKLRNVGFWEAMQEEDWDCVFFHDVNLLPEDDRNLYICDIFPAHVAVAIDKFNYKLPYRGYLGGVFALRPIHYLRINGFPSTHWGWGREDDDIAARLKLSGMPLLRPHLLFGRYHMLEEGPDPSQEQSPPSPGLQALIRHKWRPNGTDLLDYRLLSKELQPLYTNLTVDISPSVPG</sequence>
<dbReference type="InterPro" id="IPR029044">
    <property type="entry name" value="Nucleotide-diphossugar_trans"/>
</dbReference>
<evidence type="ECO:0000256" key="1">
    <source>
        <dbReference type="ARBA" id="ARBA00001936"/>
    </source>
</evidence>
<evidence type="ECO:0000256" key="4">
    <source>
        <dbReference type="ARBA" id="ARBA00005735"/>
    </source>
</evidence>
<dbReference type="GO" id="GO:0032580">
    <property type="term" value="C:Golgi cisterna membrane"/>
    <property type="evidence" value="ECO:0007669"/>
    <property type="project" value="UniProtKB-UniRule"/>
</dbReference>
<evidence type="ECO:0000256" key="9">
    <source>
        <dbReference type="ARBA" id="ARBA00022989"/>
    </source>
</evidence>
<evidence type="ECO:0000313" key="17">
    <source>
        <dbReference type="Ensembl" id="ENSSSCP00040036035.1"/>
    </source>
</evidence>
<keyword evidence="11 13" id="KW-0325">Glycoprotein</keyword>
<dbReference type="Pfam" id="PF13733">
    <property type="entry name" value="Glyco_transf_7N"/>
    <property type="match status" value="1"/>
</dbReference>
<dbReference type="Ensembl" id="ENSSSCT00040082736.1">
    <property type="protein sequence ID" value="ENSSSCP00040036035.1"/>
    <property type="gene ID" value="ENSSSCG00040060823.1"/>
</dbReference>
<evidence type="ECO:0000256" key="10">
    <source>
        <dbReference type="ARBA" id="ARBA00023136"/>
    </source>
</evidence>
<evidence type="ECO:0000256" key="3">
    <source>
        <dbReference type="ARBA" id="ARBA00004922"/>
    </source>
</evidence>
<evidence type="ECO:0000256" key="2">
    <source>
        <dbReference type="ARBA" id="ARBA00004323"/>
    </source>
</evidence>
<keyword evidence="7" id="KW-0812">Transmembrane</keyword>
<dbReference type="AlphaFoldDB" id="A0A8D1FHC2"/>
<protein>
    <recommendedName>
        <fullName evidence="13">Beta-1,4-galactosyltransferase</fullName>
        <shortName evidence="13">Beta-1,4-GalTase</shortName>
        <ecNumber evidence="13">2.4.1.-</ecNumber>
    </recommendedName>
</protein>
<evidence type="ECO:0000256" key="14">
    <source>
        <dbReference type="SAM" id="MobiDB-lite"/>
    </source>
</evidence>
<keyword evidence="9" id="KW-1133">Transmembrane helix</keyword>
<evidence type="ECO:0000256" key="5">
    <source>
        <dbReference type="ARBA" id="ARBA00022676"/>
    </source>
</evidence>
<organism evidence="17 18">
    <name type="scientific">Sus scrofa</name>
    <name type="common">Pig</name>
    <dbReference type="NCBI Taxonomy" id="9823"/>
    <lineage>
        <taxon>Eukaryota</taxon>
        <taxon>Metazoa</taxon>
        <taxon>Chordata</taxon>
        <taxon>Craniata</taxon>
        <taxon>Vertebrata</taxon>
        <taxon>Euteleostomi</taxon>
        <taxon>Mammalia</taxon>
        <taxon>Eutheria</taxon>
        <taxon>Laurasiatheria</taxon>
        <taxon>Artiodactyla</taxon>
        <taxon>Suina</taxon>
        <taxon>Suidae</taxon>
        <taxon>Sus</taxon>
    </lineage>
</organism>
<feature type="region of interest" description="Disordered" evidence="14">
    <location>
        <begin position="1"/>
        <end position="53"/>
    </location>
</feature>
<dbReference type="GO" id="GO:0046872">
    <property type="term" value="F:metal ion binding"/>
    <property type="evidence" value="ECO:0007669"/>
    <property type="project" value="UniProtKB-UniRule"/>
</dbReference>
<dbReference type="EC" id="2.4.1.-" evidence="13"/>
<keyword evidence="6 13" id="KW-0808">Transferase</keyword>
<feature type="domain" description="Galactosyltransferase C-terminal" evidence="15">
    <location>
        <begin position="173"/>
        <end position="247"/>
    </location>
</feature>
<name>A0A8D1FHC2_PIG</name>
<feature type="domain" description="Galactosyltransferase N-terminal" evidence="16">
    <location>
        <begin position="120"/>
        <end position="168"/>
    </location>
</feature>
<comment type="similarity">
    <text evidence="4 13">Belongs to the glycosyltransferase 7 family.</text>
</comment>
<keyword evidence="13" id="KW-0333">Golgi apparatus</keyword>
<proteinExistence type="inferred from homology"/>
<dbReference type="PANTHER" id="PTHR19300">
    <property type="entry name" value="BETA-1,4-GALACTOSYLTRANSFERASE"/>
    <property type="match status" value="1"/>
</dbReference>
<evidence type="ECO:0000256" key="7">
    <source>
        <dbReference type="ARBA" id="ARBA00022692"/>
    </source>
</evidence>
<keyword evidence="12 13" id="KW-0464">Manganese</keyword>
<accession>A0A8D1FHC2</accession>
<comment type="subcellular location">
    <subcellularLocation>
        <location evidence="2 13">Golgi apparatus membrane</location>
        <topology evidence="2 13">Single-pass type II membrane protein</topology>
    </subcellularLocation>
</comment>
<keyword evidence="10" id="KW-0472">Membrane</keyword>
<dbReference type="Proteomes" id="UP000694722">
    <property type="component" value="Unplaced"/>
</dbReference>
<keyword evidence="13" id="KW-0479">Metal-binding</keyword>
<comment type="cofactor">
    <cofactor evidence="1 13">
        <name>Mn(2+)</name>
        <dbReference type="ChEBI" id="CHEBI:29035"/>
    </cofactor>
</comment>
<dbReference type="UniPathway" id="UPA00378"/>
<evidence type="ECO:0000256" key="6">
    <source>
        <dbReference type="ARBA" id="ARBA00022679"/>
    </source>
</evidence>
<dbReference type="Pfam" id="PF02709">
    <property type="entry name" value="Glyco_transf_7C"/>
    <property type="match status" value="1"/>
</dbReference>
<evidence type="ECO:0000256" key="8">
    <source>
        <dbReference type="ARBA" id="ARBA00022968"/>
    </source>
</evidence>
<dbReference type="PRINTS" id="PR02050">
    <property type="entry name" value="B14GALTRFASE"/>
</dbReference>
<evidence type="ECO:0000313" key="18">
    <source>
        <dbReference type="Proteomes" id="UP000694722"/>
    </source>
</evidence>
<keyword evidence="8 13" id="KW-0735">Signal-anchor</keyword>